<evidence type="ECO:0000256" key="1">
    <source>
        <dbReference type="PROSITE-ProRule" id="PRU00047"/>
    </source>
</evidence>
<protein>
    <submittedName>
        <fullName evidence="3">Putative zinc finger, CCHC-type</fullName>
    </submittedName>
</protein>
<dbReference type="InterPro" id="IPR036875">
    <property type="entry name" value="Znf_CCHC_sf"/>
</dbReference>
<evidence type="ECO:0000313" key="3">
    <source>
        <dbReference type="EMBL" id="OTG08234.1"/>
    </source>
</evidence>
<dbReference type="STRING" id="4232.A0A251TBG2"/>
<proteinExistence type="predicted"/>
<name>A0A251TBG2_HELAN</name>
<dbReference type="SUPFAM" id="SSF57756">
    <property type="entry name" value="Retrovirus zinc finger-like domains"/>
    <property type="match status" value="1"/>
</dbReference>
<accession>A0A251TBG2</accession>
<evidence type="ECO:0000313" key="4">
    <source>
        <dbReference type="Proteomes" id="UP000215914"/>
    </source>
</evidence>
<keyword evidence="1" id="KW-0862">Zinc</keyword>
<gene>
    <name evidence="3" type="ORF">HannXRQ_Chr11g0339401</name>
</gene>
<dbReference type="AlphaFoldDB" id="A0A251TBG2"/>
<sequence length="315" mass="36925">MRFKCALTSKGVMKTVNVYEPPKLVRNEFTMWKQRMKDFLNIFDAALWSSIRDGPHVPKMNLTHDENMKRIDVDEKARAILAMALSDDIYRGLLHCKSAKELWDSLCEEYEESPDVLANRAQLLIQQYEMFGYVSGESMTQQFERFVSLVSELKFRGVIYDNECLVNKFMRSLPDRWSTYTMVIRESKDLTKMTLTQLHGLLETYELELNKDKKISQGSTQVDDDTPSPQTFILFEENLLFEDLEQFHPDDLEEMDLKYQMAMLNLRRKRFIERTGRDIVGNLTSEYIKSRATCCKCQKIGHFARECKSPVAKPR</sequence>
<evidence type="ECO:0000259" key="2">
    <source>
        <dbReference type="PROSITE" id="PS50158"/>
    </source>
</evidence>
<keyword evidence="1" id="KW-0479">Metal-binding</keyword>
<dbReference type="OMA" id="RECKSPV"/>
<organism evidence="3 4">
    <name type="scientific">Helianthus annuus</name>
    <name type="common">Common sunflower</name>
    <dbReference type="NCBI Taxonomy" id="4232"/>
    <lineage>
        <taxon>Eukaryota</taxon>
        <taxon>Viridiplantae</taxon>
        <taxon>Streptophyta</taxon>
        <taxon>Embryophyta</taxon>
        <taxon>Tracheophyta</taxon>
        <taxon>Spermatophyta</taxon>
        <taxon>Magnoliopsida</taxon>
        <taxon>eudicotyledons</taxon>
        <taxon>Gunneridae</taxon>
        <taxon>Pentapetalae</taxon>
        <taxon>asterids</taxon>
        <taxon>campanulids</taxon>
        <taxon>Asterales</taxon>
        <taxon>Asteraceae</taxon>
        <taxon>Asteroideae</taxon>
        <taxon>Heliantheae alliance</taxon>
        <taxon>Heliantheae</taxon>
        <taxon>Helianthus</taxon>
    </lineage>
</organism>
<dbReference type="GO" id="GO:0003676">
    <property type="term" value="F:nucleic acid binding"/>
    <property type="evidence" value="ECO:0007669"/>
    <property type="project" value="InterPro"/>
</dbReference>
<dbReference type="EMBL" id="CM007900">
    <property type="protein sequence ID" value="OTG08234.1"/>
    <property type="molecule type" value="Genomic_DNA"/>
</dbReference>
<feature type="domain" description="CCHC-type" evidence="2">
    <location>
        <begin position="294"/>
        <end position="309"/>
    </location>
</feature>
<dbReference type="InterPro" id="IPR001878">
    <property type="entry name" value="Znf_CCHC"/>
</dbReference>
<dbReference type="GO" id="GO:0008270">
    <property type="term" value="F:zinc ion binding"/>
    <property type="evidence" value="ECO:0007669"/>
    <property type="project" value="UniProtKB-KW"/>
</dbReference>
<keyword evidence="4" id="KW-1185">Reference proteome</keyword>
<keyword evidence="1" id="KW-0863">Zinc-finger</keyword>
<dbReference type="Pfam" id="PF14223">
    <property type="entry name" value="Retrotran_gag_2"/>
    <property type="match status" value="1"/>
</dbReference>
<reference evidence="4" key="1">
    <citation type="journal article" date="2017" name="Nature">
        <title>The sunflower genome provides insights into oil metabolism, flowering and Asterid evolution.</title>
        <authorList>
            <person name="Badouin H."/>
            <person name="Gouzy J."/>
            <person name="Grassa C.J."/>
            <person name="Murat F."/>
            <person name="Staton S.E."/>
            <person name="Cottret L."/>
            <person name="Lelandais-Briere C."/>
            <person name="Owens G.L."/>
            <person name="Carrere S."/>
            <person name="Mayjonade B."/>
            <person name="Legrand L."/>
            <person name="Gill N."/>
            <person name="Kane N.C."/>
            <person name="Bowers J.E."/>
            <person name="Hubner S."/>
            <person name="Bellec A."/>
            <person name="Berard A."/>
            <person name="Berges H."/>
            <person name="Blanchet N."/>
            <person name="Boniface M.C."/>
            <person name="Brunel D."/>
            <person name="Catrice O."/>
            <person name="Chaidir N."/>
            <person name="Claudel C."/>
            <person name="Donnadieu C."/>
            <person name="Faraut T."/>
            <person name="Fievet G."/>
            <person name="Helmstetter N."/>
            <person name="King M."/>
            <person name="Knapp S.J."/>
            <person name="Lai Z."/>
            <person name="Le Paslier M.C."/>
            <person name="Lippi Y."/>
            <person name="Lorenzon L."/>
            <person name="Mandel J.R."/>
            <person name="Marage G."/>
            <person name="Marchand G."/>
            <person name="Marquand E."/>
            <person name="Bret-Mestries E."/>
            <person name="Morien E."/>
            <person name="Nambeesan S."/>
            <person name="Nguyen T."/>
            <person name="Pegot-Espagnet P."/>
            <person name="Pouilly N."/>
            <person name="Raftis F."/>
            <person name="Sallet E."/>
            <person name="Schiex T."/>
            <person name="Thomas J."/>
            <person name="Vandecasteele C."/>
            <person name="Vares D."/>
            <person name="Vear F."/>
            <person name="Vautrin S."/>
            <person name="Crespi M."/>
            <person name="Mangin B."/>
            <person name="Burke J.M."/>
            <person name="Salse J."/>
            <person name="Munos S."/>
            <person name="Vincourt P."/>
            <person name="Rieseberg L.H."/>
            <person name="Langlade N.B."/>
        </authorList>
    </citation>
    <scope>NUCLEOTIDE SEQUENCE [LARGE SCALE GENOMIC DNA]</scope>
    <source>
        <strain evidence="4">cv. SF193</strain>
    </source>
</reference>
<dbReference type="PROSITE" id="PS50158">
    <property type="entry name" value="ZF_CCHC"/>
    <property type="match status" value="1"/>
</dbReference>
<dbReference type="PANTHER" id="PTHR34676:SF15">
    <property type="entry name" value="ZINC FINGER, CCHC-TYPE-RELATED"/>
    <property type="match status" value="1"/>
</dbReference>
<dbReference type="PANTHER" id="PTHR34676">
    <property type="entry name" value="DUF4219 DOMAIN-CONTAINING PROTEIN-RELATED"/>
    <property type="match status" value="1"/>
</dbReference>
<dbReference type="InParanoid" id="A0A251TBG2"/>
<dbReference type="Proteomes" id="UP000215914">
    <property type="component" value="Chromosome 11"/>
</dbReference>